<evidence type="ECO:0000256" key="1">
    <source>
        <dbReference type="SAM" id="MobiDB-lite"/>
    </source>
</evidence>
<feature type="compositionally biased region" description="Basic and acidic residues" evidence="1">
    <location>
        <begin position="239"/>
        <end position="248"/>
    </location>
</feature>
<feature type="region of interest" description="Disordered" evidence="1">
    <location>
        <begin position="232"/>
        <end position="259"/>
    </location>
</feature>
<dbReference type="PANTHER" id="PTHR16861">
    <property type="entry name" value="GLYCOPROTEIN 38"/>
    <property type="match status" value="1"/>
</dbReference>
<accession>A0A6A6TB07</accession>
<sequence length="259" mass="26722">MTTAEAPFTPPGSCSTTWIGTDAGVSVGVECSSGTLIDDKNCFPSTTTACPFSWTAVRTAGSITTCCPGGFDFHTDGERCYSTAGGYVLGGITCAPSQIPTSVAVTYTFTPGVWAVDVSYVGAITSTSATSTETSSLATSTATSSSVPRITSPTPTPTTSSPSTPSAKPSLSAGAIAGIVIGSICAVALVLALIVFLKKRHGKSKMASEHQSLSHPPDTYYNITAELDAKPPLPYSEPFKADPVELENHPITPHAKYRQ</sequence>
<reference evidence="3" key="1">
    <citation type="journal article" date="2020" name="Stud. Mycol.">
        <title>101 Dothideomycetes genomes: a test case for predicting lifestyles and emergence of pathogens.</title>
        <authorList>
            <person name="Haridas S."/>
            <person name="Albert R."/>
            <person name="Binder M."/>
            <person name="Bloem J."/>
            <person name="Labutti K."/>
            <person name="Salamov A."/>
            <person name="Andreopoulos B."/>
            <person name="Baker S."/>
            <person name="Barry K."/>
            <person name="Bills G."/>
            <person name="Bluhm B."/>
            <person name="Cannon C."/>
            <person name="Castanera R."/>
            <person name="Culley D."/>
            <person name="Daum C."/>
            <person name="Ezra D."/>
            <person name="Gonzalez J."/>
            <person name="Henrissat B."/>
            <person name="Kuo A."/>
            <person name="Liang C."/>
            <person name="Lipzen A."/>
            <person name="Lutzoni F."/>
            <person name="Magnuson J."/>
            <person name="Mondo S."/>
            <person name="Nolan M."/>
            <person name="Ohm R."/>
            <person name="Pangilinan J."/>
            <person name="Park H.-J."/>
            <person name="Ramirez L."/>
            <person name="Alfaro M."/>
            <person name="Sun H."/>
            <person name="Tritt A."/>
            <person name="Yoshinaga Y."/>
            <person name="Zwiers L.-H."/>
            <person name="Turgeon B."/>
            <person name="Goodwin S."/>
            <person name="Spatafora J."/>
            <person name="Crous P."/>
            <person name="Grigoriev I."/>
        </authorList>
    </citation>
    <scope>NUCLEOTIDE SEQUENCE</scope>
    <source>
        <strain evidence="3">CBS 122681</strain>
    </source>
</reference>
<evidence type="ECO:0000256" key="2">
    <source>
        <dbReference type="SAM" id="Phobius"/>
    </source>
</evidence>
<dbReference type="PANTHER" id="PTHR16861:SF4">
    <property type="entry name" value="SH3 DOMAIN PROTEIN (AFU_ORTHOLOGUE AFUA_1G13610)"/>
    <property type="match status" value="1"/>
</dbReference>
<evidence type="ECO:0000313" key="3">
    <source>
        <dbReference type="EMBL" id="KAF2657169.1"/>
    </source>
</evidence>
<name>A0A6A6TB07_9PLEO</name>
<dbReference type="Proteomes" id="UP000799324">
    <property type="component" value="Unassembled WGS sequence"/>
</dbReference>
<feature type="region of interest" description="Disordered" evidence="1">
    <location>
        <begin position="134"/>
        <end position="168"/>
    </location>
</feature>
<evidence type="ECO:0000313" key="4">
    <source>
        <dbReference type="Proteomes" id="UP000799324"/>
    </source>
</evidence>
<keyword evidence="2" id="KW-0472">Membrane</keyword>
<gene>
    <name evidence="3" type="ORF">K491DRAFT_691372</name>
</gene>
<keyword evidence="2" id="KW-1133">Transmembrane helix</keyword>
<protein>
    <recommendedName>
        <fullName evidence="5">Mid2 domain-containing protein</fullName>
    </recommendedName>
</protein>
<dbReference type="AlphaFoldDB" id="A0A6A6TB07"/>
<organism evidence="3 4">
    <name type="scientific">Lophiostoma macrostomum CBS 122681</name>
    <dbReference type="NCBI Taxonomy" id="1314788"/>
    <lineage>
        <taxon>Eukaryota</taxon>
        <taxon>Fungi</taxon>
        <taxon>Dikarya</taxon>
        <taxon>Ascomycota</taxon>
        <taxon>Pezizomycotina</taxon>
        <taxon>Dothideomycetes</taxon>
        <taxon>Pleosporomycetidae</taxon>
        <taxon>Pleosporales</taxon>
        <taxon>Lophiostomataceae</taxon>
        <taxon>Lophiostoma</taxon>
    </lineage>
</organism>
<dbReference type="EMBL" id="MU004328">
    <property type="protein sequence ID" value="KAF2657169.1"/>
    <property type="molecule type" value="Genomic_DNA"/>
</dbReference>
<keyword evidence="2" id="KW-0812">Transmembrane</keyword>
<keyword evidence="4" id="KW-1185">Reference proteome</keyword>
<proteinExistence type="predicted"/>
<dbReference type="OrthoDB" id="10543338at2759"/>
<dbReference type="Pfam" id="PF03229">
    <property type="entry name" value="Alpha_GJ"/>
    <property type="match status" value="1"/>
</dbReference>
<feature type="transmembrane region" description="Helical" evidence="2">
    <location>
        <begin position="171"/>
        <end position="197"/>
    </location>
</feature>
<dbReference type="CDD" id="cd12087">
    <property type="entry name" value="TM_EGFR-like"/>
    <property type="match status" value="1"/>
</dbReference>
<evidence type="ECO:0008006" key="5">
    <source>
        <dbReference type="Google" id="ProtNLM"/>
    </source>
</evidence>
<dbReference type="InterPro" id="IPR004913">
    <property type="entry name" value="Herpes_gJ"/>
</dbReference>